<evidence type="ECO:0000259" key="3">
    <source>
        <dbReference type="Pfam" id="PF19440"/>
    </source>
</evidence>
<feature type="non-terminal residue" evidence="4">
    <location>
        <position position="627"/>
    </location>
</feature>
<comment type="similarity">
    <text evidence="2">Belongs to the YPP1 family.</text>
</comment>
<dbReference type="EMBL" id="OB669202">
    <property type="protein sequence ID" value="CAD7234602.1"/>
    <property type="molecule type" value="Genomic_DNA"/>
</dbReference>
<dbReference type="PROSITE" id="PS50005">
    <property type="entry name" value="TPR"/>
    <property type="match status" value="1"/>
</dbReference>
<dbReference type="InterPro" id="IPR045819">
    <property type="entry name" value="TTC7_N"/>
</dbReference>
<dbReference type="InterPro" id="IPR011990">
    <property type="entry name" value="TPR-like_helical_dom_sf"/>
</dbReference>
<feature type="domain" description="Tetratricopeptide repeat protein 7 N-terminal" evidence="3">
    <location>
        <begin position="214"/>
        <end position="573"/>
    </location>
</feature>
<evidence type="ECO:0000313" key="4">
    <source>
        <dbReference type="EMBL" id="CAD7234602.1"/>
    </source>
</evidence>
<dbReference type="OrthoDB" id="440385at2759"/>
<feature type="non-terminal residue" evidence="4">
    <location>
        <position position="1"/>
    </location>
</feature>
<comment type="function">
    <text evidence="1">Involved in endocytosis.</text>
</comment>
<protein>
    <recommendedName>
        <fullName evidence="3">Tetratricopeptide repeat protein 7 N-terminal domain-containing protein</fullName>
    </recommendedName>
</protein>
<reference evidence="4" key="1">
    <citation type="submission" date="2020-11" db="EMBL/GenBank/DDBJ databases">
        <authorList>
            <person name="Tran Van P."/>
        </authorList>
    </citation>
    <scope>NUCLEOTIDE SEQUENCE</scope>
</reference>
<evidence type="ECO:0000256" key="2">
    <source>
        <dbReference type="ARBA" id="ARBA00038251"/>
    </source>
</evidence>
<dbReference type="InterPro" id="IPR019734">
    <property type="entry name" value="TPR_rpt"/>
</dbReference>
<accession>A0A7R8WT46</accession>
<name>A0A7R8WT46_9CRUS</name>
<proteinExistence type="inferred from homology"/>
<dbReference type="Pfam" id="PF19440">
    <property type="entry name" value="TTC7_N"/>
    <property type="match status" value="1"/>
</dbReference>
<dbReference type="Pfam" id="PF13181">
    <property type="entry name" value="TPR_8"/>
    <property type="match status" value="1"/>
</dbReference>
<dbReference type="AlphaFoldDB" id="A0A7R8WT46"/>
<evidence type="ECO:0000256" key="1">
    <source>
        <dbReference type="ARBA" id="ARBA00002550"/>
    </source>
</evidence>
<dbReference type="PANTHER" id="PTHR23083:SF464">
    <property type="entry name" value="TETRATRICOPEPTIDE REPEAT DOMAIN 7, ISOFORM A"/>
    <property type="match status" value="1"/>
</dbReference>
<dbReference type="PANTHER" id="PTHR23083">
    <property type="entry name" value="TETRATRICOPEPTIDE REPEAT PROTEIN, TPR"/>
    <property type="match status" value="1"/>
</dbReference>
<dbReference type="Gene3D" id="1.25.40.10">
    <property type="entry name" value="Tetratricopeptide repeat domain"/>
    <property type="match status" value="1"/>
</dbReference>
<dbReference type="SUPFAM" id="SSF48452">
    <property type="entry name" value="TPR-like"/>
    <property type="match status" value="1"/>
</dbReference>
<dbReference type="GO" id="GO:0005886">
    <property type="term" value="C:plasma membrane"/>
    <property type="evidence" value="ECO:0007669"/>
    <property type="project" value="TreeGrafter"/>
</dbReference>
<dbReference type="InterPro" id="IPR051722">
    <property type="entry name" value="Endocytosis_PI4K-reg_protein"/>
</dbReference>
<sequence>EATSSVGYSYDRVDTSRAVPHGGPTGFEDEPPLLEELGINPEHIMQKTLAVLHPFKKTDATILQDTDMAGPIAFGLAFGAFLLISGKVHFGYIYGIGLVGCLGIYFLLNMMSIQGISLGITASILGYCLLPMVALAGFAILFSLKGGIGLVTTIASVVWCSWSASKLFVTALAMDQQQPLVAYPCALLNLIRSFSHNDAVVSLVEETVFLMANKAKELQRLDAEIERCREEGEWRRLLELSMSRRSKISFGRVSPMEEALTDFLVGEARLEAFLVEYPPTEENIAIACRELHEPKRLLSDCLGDAGQKAGVALDAKLLLGKLAFAEGDYDAAINCFTEAKLRSLKEKALAIRAMKMTAESFAVLGMSLEKVPPSSNSRFRVSERQEEVIACFDRASDLGLLFAQQTAHMEASGSSLGLLLESAITRAPVLLVTAGQLDRALSRFRATLSAVEMGTNSQRLRLAMFQSFGKFLLRGFCQANYSQPKPPAETSTSVSRWQPKRHLSSWIPRSVHEETILVILLAEAMAVREAVLSRSSDARVEEARTHSLKTAFTVHDLLTIALVRWREPSVIVEALERHLKFAFEETHIWGQYAMALSTLGKHARALRALEETMRIDPNDSLTRLLAA</sequence>
<dbReference type="GO" id="GO:0072659">
    <property type="term" value="P:protein localization to plasma membrane"/>
    <property type="evidence" value="ECO:0007669"/>
    <property type="project" value="TreeGrafter"/>
</dbReference>
<gene>
    <name evidence="4" type="ORF">CTOB1V02_LOCUS12418</name>
</gene>
<dbReference type="GO" id="GO:0046854">
    <property type="term" value="P:phosphatidylinositol phosphate biosynthetic process"/>
    <property type="evidence" value="ECO:0007669"/>
    <property type="project" value="TreeGrafter"/>
</dbReference>
<organism evidence="4">
    <name type="scientific">Cyprideis torosa</name>
    <dbReference type="NCBI Taxonomy" id="163714"/>
    <lineage>
        <taxon>Eukaryota</taxon>
        <taxon>Metazoa</taxon>
        <taxon>Ecdysozoa</taxon>
        <taxon>Arthropoda</taxon>
        <taxon>Crustacea</taxon>
        <taxon>Oligostraca</taxon>
        <taxon>Ostracoda</taxon>
        <taxon>Podocopa</taxon>
        <taxon>Podocopida</taxon>
        <taxon>Cytherocopina</taxon>
        <taxon>Cytheroidea</taxon>
        <taxon>Cytherideidae</taxon>
        <taxon>Cyprideis</taxon>
    </lineage>
</organism>